<reference evidence="2 3" key="1">
    <citation type="submission" date="2022-01" db="EMBL/GenBank/DDBJ databases">
        <authorList>
            <person name="Xiong W."/>
            <person name="Schranz E."/>
        </authorList>
    </citation>
    <scope>NUCLEOTIDE SEQUENCE [LARGE SCALE GENOMIC DNA]</scope>
</reference>
<comment type="caution">
    <text evidence="2">The sequence shown here is derived from an EMBL/GenBank/DDBJ whole genome shotgun (WGS) entry which is preliminary data.</text>
</comment>
<dbReference type="EMBL" id="CAKMRJ010001731">
    <property type="protein sequence ID" value="CAH1424572.1"/>
    <property type="molecule type" value="Genomic_DNA"/>
</dbReference>
<protein>
    <submittedName>
        <fullName evidence="2">Uncharacterized protein</fullName>
    </submittedName>
</protein>
<organism evidence="2 3">
    <name type="scientific">Lactuca virosa</name>
    <dbReference type="NCBI Taxonomy" id="75947"/>
    <lineage>
        <taxon>Eukaryota</taxon>
        <taxon>Viridiplantae</taxon>
        <taxon>Streptophyta</taxon>
        <taxon>Embryophyta</taxon>
        <taxon>Tracheophyta</taxon>
        <taxon>Spermatophyta</taxon>
        <taxon>Magnoliopsida</taxon>
        <taxon>eudicotyledons</taxon>
        <taxon>Gunneridae</taxon>
        <taxon>Pentapetalae</taxon>
        <taxon>asterids</taxon>
        <taxon>campanulids</taxon>
        <taxon>Asterales</taxon>
        <taxon>Asteraceae</taxon>
        <taxon>Cichorioideae</taxon>
        <taxon>Cichorieae</taxon>
        <taxon>Lactucinae</taxon>
        <taxon>Lactuca</taxon>
    </lineage>
</organism>
<gene>
    <name evidence="2" type="ORF">LVIROSA_LOCUS11765</name>
</gene>
<keyword evidence="3" id="KW-1185">Reference proteome</keyword>
<dbReference type="Proteomes" id="UP001157418">
    <property type="component" value="Unassembled WGS sequence"/>
</dbReference>
<accession>A0AAU9MD43</accession>
<evidence type="ECO:0000313" key="2">
    <source>
        <dbReference type="EMBL" id="CAH1424572.1"/>
    </source>
</evidence>
<evidence type="ECO:0000313" key="3">
    <source>
        <dbReference type="Proteomes" id="UP001157418"/>
    </source>
</evidence>
<feature type="region of interest" description="Disordered" evidence="1">
    <location>
        <begin position="1"/>
        <end position="54"/>
    </location>
</feature>
<sequence length="89" mass="9393">MTSMVSEVPLSGGPPPSLATTMPSVTTHIPTPTLNNVTPPLFPNDGRPNPPISPSIPLFFPNVGGLNNAGYSFLPNPYTSQTSNDKQYP</sequence>
<name>A0AAU9MD43_9ASTR</name>
<evidence type="ECO:0000256" key="1">
    <source>
        <dbReference type="SAM" id="MobiDB-lite"/>
    </source>
</evidence>
<feature type="compositionally biased region" description="Polar residues" evidence="1">
    <location>
        <begin position="18"/>
        <end position="29"/>
    </location>
</feature>
<dbReference type="AlphaFoldDB" id="A0AAU9MD43"/>
<proteinExistence type="predicted"/>
<feature type="compositionally biased region" description="Low complexity" evidence="1">
    <location>
        <begin position="30"/>
        <end position="39"/>
    </location>
</feature>